<dbReference type="OrthoDB" id="191514at2157"/>
<gene>
    <name evidence="1" type="ORF">C479_05113</name>
</gene>
<accession>M0BMS5</accession>
<sequence length="676" mass="73627">MVSVELIDTTIRATDRVANVSTIQTVGWDEPAPSLPIPMQLDAAVSGRAAALSTDAAFPEVSEIEAGERTASRQIDAGTSVVLDDGSHMVHAEGPLITHFRFDGAATVTFTENDVVRLSFEQPKAVTIGFVSRVSYPRHTITVPRTPEGVATGLSHFAAAVQERDARRTANMNLRHPPRLAFGDELDVPHAVGDHVPETGLVLRLPSQLEYLFPAAPLAYYLGARIELDDEAEPALATRTGSVLTEFGTQPGYQYAVAGLLRRVFLLDMLVRYDQYSSANPADLDLLSALDADTDVIRERTDPERLEALLALDFDRISNGLPEWHFASFVEPTFENVRALPYLIRNVSAIYLPDAARPGRDRAADHAPYRRVPKTIPGRVVEGGRHGSSIAWLCDDPPPAETMFRPDPDVYEHASRFIDRTDADESVVVVGGAETDAAILAALRSQYDTHTAATVSVEVHEAVTRDELAAIFETGADFVHFVGNVANGFACTDGTLAPAELDRSNVRLCLLDGPSGRDTGLECVRRGSAAGIVRDGHDRPLDAETRERLVGLLTRGFTLDQAVRYATAPGAAASFMAVGDAFLQLTQSMKLYATPATIDPVRTDRFAVDAHVYIPLAGFIWRPELHDVPAEFCNRSVRFSATGPELETLVETQNIVPIVDGIAHWDDTEPLFYPYL</sequence>
<proteinExistence type="predicted"/>
<reference evidence="1 2" key="1">
    <citation type="journal article" date="2014" name="PLoS Genet.">
        <title>Phylogenetically driven sequencing of extremely halophilic archaea reveals strategies for static and dynamic osmo-response.</title>
        <authorList>
            <person name="Becker E.A."/>
            <person name="Seitzer P.M."/>
            <person name="Tritt A."/>
            <person name="Larsen D."/>
            <person name="Krusor M."/>
            <person name="Yao A.I."/>
            <person name="Wu D."/>
            <person name="Madern D."/>
            <person name="Eisen J.A."/>
            <person name="Darling A.E."/>
            <person name="Facciotti M.T."/>
        </authorList>
    </citation>
    <scope>NUCLEOTIDE SEQUENCE [LARGE SCALE GENOMIC DNA]</scope>
    <source>
        <strain evidence="1 2">JCM 14624</strain>
    </source>
</reference>
<keyword evidence="2" id="KW-1185">Reference proteome</keyword>
<organism evidence="1 2">
    <name type="scientific">Halovivax asiaticus JCM 14624</name>
    <dbReference type="NCBI Taxonomy" id="1227490"/>
    <lineage>
        <taxon>Archaea</taxon>
        <taxon>Methanobacteriati</taxon>
        <taxon>Methanobacteriota</taxon>
        <taxon>Stenosarchaea group</taxon>
        <taxon>Halobacteria</taxon>
        <taxon>Halobacteriales</taxon>
        <taxon>Natrialbaceae</taxon>
        <taxon>Halovivax</taxon>
    </lineage>
</organism>
<dbReference type="AlphaFoldDB" id="M0BMS5"/>
<protein>
    <submittedName>
        <fullName evidence="1">Uncharacterized protein</fullName>
    </submittedName>
</protein>
<dbReference type="PATRIC" id="fig|1227490.4.peg.1031"/>
<dbReference type="RefSeq" id="WP_007698838.1">
    <property type="nucleotide sequence ID" value="NZ_AOIQ01000009.1"/>
</dbReference>
<dbReference type="EMBL" id="AOIQ01000009">
    <property type="protein sequence ID" value="ELZ12160.1"/>
    <property type="molecule type" value="Genomic_DNA"/>
</dbReference>
<evidence type="ECO:0000313" key="1">
    <source>
        <dbReference type="EMBL" id="ELZ12160.1"/>
    </source>
</evidence>
<evidence type="ECO:0000313" key="2">
    <source>
        <dbReference type="Proteomes" id="UP000011560"/>
    </source>
</evidence>
<dbReference type="Proteomes" id="UP000011560">
    <property type="component" value="Unassembled WGS sequence"/>
</dbReference>
<name>M0BMS5_9EURY</name>
<comment type="caution">
    <text evidence="1">The sequence shown here is derived from an EMBL/GenBank/DDBJ whole genome shotgun (WGS) entry which is preliminary data.</text>
</comment>